<dbReference type="GO" id="GO:0005634">
    <property type="term" value="C:nucleus"/>
    <property type="evidence" value="ECO:0007669"/>
    <property type="project" value="UniProtKB-UniRule"/>
</dbReference>
<organism evidence="5 6">
    <name type="scientific">Ambispora gerdemannii</name>
    <dbReference type="NCBI Taxonomy" id="144530"/>
    <lineage>
        <taxon>Eukaryota</taxon>
        <taxon>Fungi</taxon>
        <taxon>Fungi incertae sedis</taxon>
        <taxon>Mucoromycota</taxon>
        <taxon>Glomeromycotina</taxon>
        <taxon>Glomeromycetes</taxon>
        <taxon>Archaeosporales</taxon>
        <taxon>Ambisporaceae</taxon>
        <taxon>Ambispora</taxon>
    </lineage>
</organism>
<keyword evidence="3" id="KW-0539">Nucleus</keyword>
<protein>
    <submittedName>
        <fullName evidence="5">8648_t:CDS:1</fullName>
    </submittedName>
</protein>
<accession>A0A9N9BXI4</accession>
<dbReference type="PROSITE" id="PS50118">
    <property type="entry name" value="HMG_BOX_2"/>
    <property type="match status" value="1"/>
</dbReference>
<dbReference type="InterPro" id="IPR036910">
    <property type="entry name" value="HMG_box_dom_sf"/>
</dbReference>
<dbReference type="PANTHER" id="PTHR10270:SF161">
    <property type="entry name" value="SEX-DETERMINING REGION Y PROTEIN"/>
    <property type="match status" value="1"/>
</dbReference>
<evidence type="ECO:0000256" key="1">
    <source>
        <dbReference type="ARBA" id="ARBA00023125"/>
    </source>
</evidence>
<proteinExistence type="predicted"/>
<dbReference type="Proteomes" id="UP000789831">
    <property type="component" value="Unassembled WGS sequence"/>
</dbReference>
<comment type="caution">
    <text evidence="5">The sequence shown here is derived from an EMBL/GenBank/DDBJ whole genome shotgun (WGS) entry which is preliminary data.</text>
</comment>
<keyword evidence="2" id="KW-0804">Transcription</keyword>
<evidence type="ECO:0000259" key="4">
    <source>
        <dbReference type="PROSITE" id="PS50118"/>
    </source>
</evidence>
<gene>
    <name evidence="5" type="ORF">AGERDE_LOCUS8044</name>
</gene>
<feature type="domain" description="HMG box" evidence="4">
    <location>
        <begin position="46"/>
        <end position="116"/>
    </location>
</feature>
<feature type="DNA-binding region" description="HMG box" evidence="3">
    <location>
        <begin position="46"/>
        <end position="116"/>
    </location>
</feature>
<dbReference type="InterPro" id="IPR009071">
    <property type="entry name" value="HMG_box_dom"/>
</dbReference>
<dbReference type="SMART" id="SM00398">
    <property type="entry name" value="HMG"/>
    <property type="match status" value="1"/>
</dbReference>
<evidence type="ECO:0000313" key="6">
    <source>
        <dbReference type="Proteomes" id="UP000789831"/>
    </source>
</evidence>
<dbReference type="InterPro" id="IPR050140">
    <property type="entry name" value="SRY-related_HMG-box_TF-like"/>
</dbReference>
<keyword evidence="1 3" id="KW-0238">DNA-binding</keyword>
<evidence type="ECO:0000313" key="5">
    <source>
        <dbReference type="EMBL" id="CAG8579388.1"/>
    </source>
</evidence>
<dbReference type="PANTHER" id="PTHR10270">
    <property type="entry name" value="SOX TRANSCRIPTION FACTOR"/>
    <property type="match status" value="1"/>
</dbReference>
<keyword evidence="6" id="KW-1185">Reference proteome</keyword>
<dbReference type="GO" id="GO:0001228">
    <property type="term" value="F:DNA-binding transcription activator activity, RNA polymerase II-specific"/>
    <property type="evidence" value="ECO:0007669"/>
    <property type="project" value="TreeGrafter"/>
</dbReference>
<dbReference type="AlphaFoldDB" id="A0A9N9BXI4"/>
<evidence type="ECO:0000256" key="3">
    <source>
        <dbReference type="PROSITE-ProRule" id="PRU00267"/>
    </source>
</evidence>
<dbReference type="GO" id="GO:0030154">
    <property type="term" value="P:cell differentiation"/>
    <property type="evidence" value="ECO:0007669"/>
    <property type="project" value="TreeGrafter"/>
</dbReference>
<dbReference type="OrthoDB" id="6247875at2759"/>
<dbReference type="Gene3D" id="1.10.30.10">
    <property type="entry name" value="High mobility group box domain"/>
    <property type="match status" value="1"/>
</dbReference>
<dbReference type="GO" id="GO:0000978">
    <property type="term" value="F:RNA polymerase II cis-regulatory region sequence-specific DNA binding"/>
    <property type="evidence" value="ECO:0007669"/>
    <property type="project" value="TreeGrafter"/>
</dbReference>
<dbReference type="SUPFAM" id="SSF47095">
    <property type="entry name" value="HMG-box"/>
    <property type="match status" value="1"/>
</dbReference>
<name>A0A9N9BXI4_9GLOM</name>
<sequence length="252" mass="29236">MSNSVVSTNYDYLNYNEWLVLNKCPYKLTLSIEELTKPAVKKRDKSPRPQNSWIIFRRDHEAHLRLCNQHVKLNVKETAKECSLKWKMLSSEVKYFFKILEKIACKNHQNLYPDYKYKPKNAKDSKNKGWTFREEKKYAFVPLSNSSPMSNNSPLQTTNDSGNSINDTFNEITSLGQLDFSFNVDNNHQQFSFLFENDGDGKVSLPPNQFITNNPTTISSPSPLSESQSLLQLFILGNYQFEDLLDDNLSFF</sequence>
<dbReference type="EMBL" id="CAJVPL010001601">
    <property type="protein sequence ID" value="CAG8579388.1"/>
    <property type="molecule type" value="Genomic_DNA"/>
</dbReference>
<reference evidence="5" key="1">
    <citation type="submission" date="2021-06" db="EMBL/GenBank/DDBJ databases">
        <authorList>
            <person name="Kallberg Y."/>
            <person name="Tangrot J."/>
            <person name="Rosling A."/>
        </authorList>
    </citation>
    <scope>NUCLEOTIDE SEQUENCE</scope>
    <source>
        <strain evidence="5">MT106</strain>
    </source>
</reference>
<evidence type="ECO:0000256" key="2">
    <source>
        <dbReference type="ARBA" id="ARBA00023163"/>
    </source>
</evidence>
<dbReference type="CDD" id="cd01389">
    <property type="entry name" value="HMG-box_ROX1-like"/>
    <property type="match status" value="1"/>
</dbReference>
<dbReference type="Pfam" id="PF00505">
    <property type="entry name" value="HMG_box"/>
    <property type="match status" value="1"/>
</dbReference>